<dbReference type="SUPFAM" id="SSF53850">
    <property type="entry name" value="Periplasmic binding protein-like II"/>
    <property type="match status" value="1"/>
</dbReference>
<evidence type="ECO:0000313" key="18">
    <source>
        <dbReference type="EMBL" id="KAG2390618.1"/>
    </source>
</evidence>
<evidence type="ECO:0000259" key="17">
    <source>
        <dbReference type="SMART" id="SM00079"/>
    </source>
</evidence>
<dbReference type="Pfam" id="PF01094">
    <property type="entry name" value="ANF_receptor"/>
    <property type="match status" value="1"/>
</dbReference>
<feature type="transmembrane region" description="Helical" evidence="15">
    <location>
        <begin position="791"/>
        <end position="812"/>
    </location>
</feature>
<keyword evidence="9 13" id="KW-0675">Receptor</keyword>
<dbReference type="Gene3D" id="1.10.287.70">
    <property type="match status" value="1"/>
</dbReference>
<sequence>MALCSDSHLVPTLFHKYMNVQLAYRRFFMNLLFLAFTLILLHGSSTAREEASRHDDDDVVNIGAIFTLQTINGKVSKIAIEAAEQDVNSDPRILGGRRLSINVHDSNFSGFLGFIGALKFLMTDTVAIIGPQTSGMAHVLSHLANELHVPLLSFTALDSTLTPLQYPYFVQTAPSDQFQMTAIADMISNYGWREVIAIFSDDDPGRNGVTVLGDKLAERGCKLSYKAALPPDPTATPSFIISQLVKIKSMESRIIVLHTFAKTGLLVFDLAQKQEMMSKGYVWIATAWLSTVLDSSASNTSNSILGVLTLRPHTPQSLKKQAFISRWKHLSNGSIGLNPYGLYAYDSVWMIARALNLFFDQKGRVSFSNKNLSSTGEETLDLGALSIFDGGKQLLDNILRINMTGLTGPIHFGSDRSPPHPSFDIINVIATGFRSIGYWSNYSGLSVITPEKLQLKPANRSISNQHLKPVIWPGNTIERPRGWVFPNNGRQLRIGVPNRVSYRDIVSQINASNAVQGYCIEIFRAAIKLLPYEVQYKFVLFGDGKNNPSYYDLVNMITLDVFDVAVGDIAIVTDRTKIVDFTQPYIESGLVVVAPILISFFIISGENTVSPLGRIVLIIWLFVVLIINSSYTASLTSILTVQQLSSPITGIDSLISSSERIGFQVGSFAANYLTEQLNIPKHRLVPLGSPEEYAIALERGTVAAVVDERPYVELFLSDHCEFSIRGQEFTKSGWGFAFPRDSPFAVDMSTAILTLSENGELQRIHEKWLSEKACAHRSSENEQLQLNSFKGLFLICGITCFVALLIYFLSMLHQFSKKSPIKAGPSNRDSSRSARIQTFLDFVDEKEVVSPRKLKRKLEHISSNRLRSISKSRSERVQ</sequence>
<evidence type="ECO:0000256" key="12">
    <source>
        <dbReference type="ARBA" id="ARBA00023303"/>
    </source>
</evidence>
<dbReference type="InterPro" id="IPR019594">
    <property type="entry name" value="Glu/Gly-bd"/>
</dbReference>
<dbReference type="FunFam" id="3.40.190.10:FF:000175">
    <property type="entry name" value="Glutamate receptor"/>
    <property type="match status" value="1"/>
</dbReference>
<evidence type="ECO:0000256" key="13">
    <source>
        <dbReference type="PIRNR" id="PIRNR037090"/>
    </source>
</evidence>
<feature type="transmembrane region" description="Helical" evidence="15">
    <location>
        <begin position="585"/>
        <end position="603"/>
    </location>
</feature>
<dbReference type="InterPro" id="IPR001638">
    <property type="entry name" value="Solute-binding_3/MltF_N"/>
</dbReference>
<evidence type="ECO:0000313" key="19">
    <source>
        <dbReference type="Proteomes" id="UP000743370"/>
    </source>
</evidence>
<protein>
    <recommendedName>
        <fullName evidence="13">Glutamate receptor</fullName>
    </recommendedName>
</protein>
<dbReference type="FunFam" id="3.40.50.2300:FF:000081">
    <property type="entry name" value="Glutamate receptor"/>
    <property type="match status" value="1"/>
</dbReference>
<dbReference type="InterPro" id="IPR001320">
    <property type="entry name" value="Iontro_rcpt_C"/>
</dbReference>
<evidence type="ECO:0000259" key="16">
    <source>
        <dbReference type="SMART" id="SM00062"/>
    </source>
</evidence>
<dbReference type="GO" id="GO:0016020">
    <property type="term" value="C:membrane"/>
    <property type="evidence" value="ECO:0007669"/>
    <property type="project" value="UniProtKB-SubCell"/>
</dbReference>
<evidence type="ECO:0000256" key="6">
    <source>
        <dbReference type="ARBA" id="ARBA00022989"/>
    </source>
</evidence>
<dbReference type="FunFam" id="3.40.190.10:FF:000054">
    <property type="entry name" value="Glutamate receptor"/>
    <property type="match status" value="1"/>
</dbReference>
<evidence type="ECO:0000256" key="2">
    <source>
        <dbReference type="ARBA" id="ARBA00008685"/>
    </source>
</evidence>
<dbReference type="CDD" id="cd19990">
    <property type="entry name" value="PBP1_GABAb_receptor_plant"/>
    <property type="match status" value="1"/>
</dbReference>
<accession>A0A8T0K0T1</accession>
<feature type="domain" description="Ionotropic glutamate receptor C-terminal" evidence="17">
    <location>
        <begin position="493"/>
        <end position="771"/>
    </location>
</feature>
<reference evidence="18 19" key="1">
    <citation type="submission" date="2020-05" db="EMBL/GenBank/DDBJ databases">
        <title>Vigna angularis (adzuki bean) Var. LongXiaoDou No. 4 denovo assembly.</title>
        <authorList>
            <person name="Xiang H."/>
        </authorList>
    </citation>
    <scope>NUCLEOTIDE SEQUENCE [LARGE SCALE GENOMIC DNA]</scope>
    <source>
        <tissue evidence="18">Leaf</tissue>
    </source>
</reference>
<proteinExistence type="inferred from homology"/>
<keyword evidence="7 13" id="KW-0406">Ion transport</keyword>
<evidence type="ECO:0000256" key="8">
    <source>
        <dbReference type="ARBA" id="ARBA00023136"/>
    </source>
</evidence>
<keyword evidence="14" id="KW-1015">Disulfide bond</keyword>
<dbReference type="PIRSF" id="PIRSF037090">
    <property type="entry name" value="Iontro_Glu-like_rcpt_pln"/>
    <property type="match status" value="1"/>
</dbReference>
<gene>
    <name evidence="18" type="ORF">HKW66_Vig0254440</name>
</gene>
<comment type="caution">
    <text evidence="18">The sequence shown here is derived from an EMBL/GenBank/DDBJ whole genome shotgun (WGS) entry which is preliminary data.</text>
</comment>
<dbReference type="EMBL" id="JABFOF010000007">
    <property type="protein sequence ID" value="KAG2390618.1"/>
    <property type="molecule type" value="Genomic_DNA"/>
</dbReference>
<evidence type="ECO:0000256" key="5">
    <source>
        <dbReference type="ARBA" id="ARBA00022729"/>
    </source>
</evidence>
<dbReference type="Proteomes" id="UP000743370">
    <property type="component" value="Unassembled WGS sequence"/>
</dbReference>
<keyword evidence="11 13" id="KW-1071">Ligand-gated ion channel</keyword>
<dbReference type="InterPro" id="IPR017103">
    <property type="entry name" value="Iontropic_Glu_rcpt_pln"/>
</dbReference>
<name>A0A8T0K0T1_PHAAN</name>
<dbReference type="Pfam" id="PF10613">
    <property type="entry name" value="Lig_chan-Glu_bd"/>
    <property type="match status" value="1"/>
</dbReference>
<dbReference type="InterPro" id="IPR015683">
    <property type="entry name" value="Ionotropic_Glu_rcpt"/>
</dbReference>
<evidence type="ECO:0000256" key="11">
    <source>
        <dbReference type="ARBA" id="ARBA00023286"/>
    </source>
</evidence>
<evidence type="ECO:0000256" key="4">
    <source>
        <dbReference type="ARBA" id="ARBA00022692"/>
    </source>
</evidence>
<keyword evidence="3 13" id="KW-0813">Transport</keyword>
<feature type="disulfide bond" evidence="14">
    <location>
        <begin position="720"/>
        <end position="774"/>
    </location>
</feature>
<evidence type="ECO:0000256" key="14">
    <source>
        <dbReference type="PIRSR" id="PIRSR037090-50"/>
    </source>
</evidence>
<evidence type="ECO:0000256" key="15">
    <source>
        <dbReference type="SAM" id="Phobius"/>
    </source>
</evidence>
<feature type="domain" description="Solute-binding protein family 3/N-terminal" evidence="16">
    <location>
        <begin position="491"/>
        <end position="772"/>
    </location>
</feature>
<dbReference type="InterPro" id="IPR028082">
    <property type="entry name" value="Peripla_BP_I"/>
</dbReference>
<evidence type="ECO:0000256" key="10">
    <source>
        <dbReference type="ARBA" id="ARBA00023180"/>
    </source>
</evidence>
<keyword evidence="5" id="KW-0732">Signal</keyword>
<dbReference type="InterPro" id="IPR001828">
    <property type="entry name" value="ANF_lig-bd_rcpt"/>
</dbReference>
<comment type="similarity">
    <text evidence="2 13">Belongs to the glutamate-gated ion channel (TC 1.A.10.1) family.</text>
</comment>
<dbReference type="SUPFAM" id="SSF53822">
    <property type="entry name" value="Periplasmic binding protein-like I"/>
    <property type="match status" value="1"/>
</dbReference>
<comment type="function">
    <text evidence="13">Glutamate-gated receptor that probably acts as non-selective cation channel.</text>
</comment>
<dbReference type="PANTHER" id="PTHR18966">
    <property type="entry name" value="IONOTROPIC GLUTAMATE RECEPTOR"/>
    <property type="match status" value="1"/>
</dbReference>
<dbReference type="SMART" id="SM00062">
    <property type="entry name" value="PBPb"/>
    <property type="match status" value="1"/>
</dbReference>
<dbReference type="GO" id="GO:0015276">
    <property type="term" value="F:ligand-gated monoatomic ion channel activity"/>
    <property type="evidence" value="ECO:0007669"/>
    <property type="project" value="InterPro"/>
</dbReference>
<dbReference type="InterPro" id="IPR044440">
    <property type="entry name" value="GABAb_receptor_plant_PBP1"/>
</dbReference>
<keyword evidence="8 13" id="KW-0472">Membrane</keyword>
<dbReference type="SMART" id="SM00079">
    <property type="entry name" value="PBPe"/>
    <property type="match status" value="1"/>
</dbReference>
<dbReference type="CDD" id="cd13686">
    <property type="entry name" value="GluR_Plant"/>
    <property type="match status" value="1"/>
</dbReference>
<feature type="transmembrane region" description="Helical" evidence="15">
    <location>
        <begin position="615"/>
        <end position="639"/>
    </location>
</feature>
<evidence type="ECO:0000256" key="1">
    <source>
        <dbReference type="ARBA" id="ARBA00004141"/>
    </source>
</evidence>
<dbReference type="Gene3D" id="3.40.190.10">
    <property type="entry name" value="Periplasmic binding protein-like II"/>
    <property type="match status" value="3"/>
</dbReference>
<dbReference type="Gene3D" id="3.40.50.2300">
    <property type="match status" value="2"/>
</dbReference>
<dbReference type="AlphaFoldDB" id="A0A8T0K0T1"/>
<evidence type="ECO:0000256" key="9">
    <source>
        <dbReference type="ARBA" id="ARBA00023170"/>
    </source>
</evidence>
<evidence type="ECO:0000256" key="3">
    <source>
        <dbReference type="ARBA" id="ARBA00022448"/>
    </source>
</evidence>
<dbReference type="Pfam" id="PF00060">
    <property type="entry name" value="Lig_chan"/>
    <property type="match status" value="1"/>
</dbReference>
<keyword evidence="12 13" id="KW-0407">Ion channel</keyword>
<keyword evidence="4 15" id="KW-0812">Transmembrane</keyword>
<keyword evidence="6 15" id="KW-1133">Transmembrane helix</keyword>
<keyword evidence="10" id="KW-0325">Glycoprotein</keyword>
<comment type="subcellular location">
    <subcellularLocation>
        <location evidence="1">Membrane</location>
        <topology evidence="1">Multi-pass membrane protein</topology>
    </subcellularLocation>
</comment>
<organism evidence="18 19">
    <name type="scientific">Phaseolus angularis</name>
    <name type="common">Azuki bean</name>
    <name type="synonym">Vigna angularis</name>
    <dbReference type="NCBI Taxonomy" id="3914"/>
    <lineage>
        <taxon>Eukaryota</taxon>
        <taxon>Viridiplantae</taxon>
        <taxon>Streptophyta</taxon>
        <taxon>Embryophyta</taxon>
        <taxon>Tracheophyta</taxon>
        <taxon>Spermatophyta</taxon>
        <taxon>Magnoliopsida</taxon>
        <taxon>eudicotyledons</taxon>
        <taxon>Gunneridae</taxon>
        <taxon>Pentapetalae</taxon>
        <taxon>rosids</taxon>
        <taxon>fabids</taxon>
        <taxon>Fabales</taxon>
        <taxon>Fabaceae</taxon>
        <taxon>Papilionoideae</taxon>
        <taxon>50 kb inversion clade</taxon>
        <taxon>NPAAA clade</taxon>
        <taxon>indigoferoid/millettioid clade</taxon>
        <taxon>Phaseoleae</taxon>
        <taxon>Vigna</taxon>
    </lineage>
</organism>
<evidence type="ECO:0000256" key="7">
    <source>
        <dbReference type="ARBA" id="ARBA00023065"/>
    </source>
</evidence>